<dbReference type="Proteomes" id="UP001145069">
    <property type="component" value="Unassembled WGS sequence"/>
</dbReference>
<dbReference type="PIRSF" id="PIRSF000126">
    <property type="entry name" value="11-beta-HSD1"/>
    <property type="match status" value="1"/>
</dbReference>
<proteinExistence type="inferred from homology"/>
<accession>A0A9X3WAE7</accession>
<evidence type="ECO:0000256" key="3">
    <source>
        <dbReference type="RuleBase" id="RU000363"/>
    </source>
</evidence>
<dbReference type="RefSeq" id="WP_272444409.1">
    <property type="nucleotide sequence ID" value="NZ_JAMQKC010000001.1"/>
</dbReference>
<dbReference type="GO" id="GO:0016491">
    <property type="term" value="F:oxidoreductase activity"/>
    <property type="evidence" value="ECO:0007669"/>
    <property type="project" value="UniProtKB-KW"/>
</dbReference>
<evidence type="ECO:0000256" key="1">
    <source>
        <dbReference type="ARBA" id="ARBA00006484"/>
    </source>
</evidence>
<dbReference type="PANTHER" id="PTHR44196:SF1">
    <property type="entry name" value="DEHYDROGENASE_REDUCTASE SDR FAMILY MEMBER 7B"/>
    <property type="match status" value="1"/>
</dbReference>
<organism evidence="4 5">
    <name type="scientific">Aquibacillus salsiterrae</name>
    <dbReference type="NCBI Taxonomy" id="2950439"/>
    <lineage>
        <taxon>Bacteria</taxon>
        <taxon>Bacillati</taxon>
        <taxon>Bacillota</taxon>
        <taxon>Bacilli</taxon>
        <taxon>Bacillales</taxon>
        <taxon>Bacillaceae</taxon>
        <taxon>Aquibacillus</taxon>
    </lineage>
</organism>
<dbReference type="GO" id="GO:0016020">
    <property type="term" value="C:membrane"/>
    <property type="evidence" value="ECO:0007669"/>
    <property type="project" value="TreeGrafter"/>
</dbReference>
<evidence type="ECO:0000313" key="4">
    <source>
        <dbReference type="EMBL" id="MDC3415445.1"/>
    </source>
</evidence>
<comment type="caution">
    <text evidence="4">The sequence shown here is derived from an EMBL/GenBank/DDBJ whole genome shotgun (WGS) entry which is preliminary data.</text>
</comment>
<name>A0A9X3WAE7_9BACI</name>
<sequence>MTLIKDNKIIITGASSGIGEQLAKQIAKHGGIPIMLARNEQRLAKIHQEIWDDYQIDCEYYVVDLTNLDSYRQALDHLLENNNQIAALINNAGVGKFDYVDEAKNEDNEMMIQLNVLAMIEGVRVMLPHFVSNKWGHIINIGSQAGKIATPKSAVYSATKHAVIGFSNGLRLEVQDKGVFVTTVNIGPVKTNFFSVADPSGNYQQAVKRFMLDPEDVAIKVVDALFTPKREINLPKWMDAGSKLYQLFPGLMERFLKKQFNKK</sequence>
<dbReference type="InterPro" id="IPR020904">
    <property type="entry name" value="Sc_DH/Rdtase_CS"/>
</dbReference>
<dbReference type="Gene3D" id="3.40.50.720">
    <property type="entry name" value="NAD(P)-binding Rossmann-like Domain"/>
    <property type="match status" value="1"/>
</dbReference>
<dbReference type="PROSITE" id="PS00061">
    <property type="entry name" value="ADH_SHORT"/>
    <property type="match status" value="1"/>
</dbReference>
<dbReference type="InterPro" id="IPR002347">
    <property type="entry name" value="SDR_fam"/>
</dbReference>
<dbReference type="PANTHER" id="PTHR44196">
    <property type="entry name" value="DEHYDROGENASE/REDUCTASE SDR FAMILY MEMBER 7B"/>
    <property type="match status" value="1"/>
</dbReference>
<dbReference type="SUPFAM" id="SSF51735">
    <property type="entry name" value="NAD(P)-binding Rossmann-fold domains"/>
    <property type="match status" value="1"/>
</dbReference>
<evidence type="ECO:0000313" key="5">
    <source>
        <dbReference type="Proteomes" id="UP001145069"/>
    </source>
</evidence>
<dbReference type="PRINTS" id="PR00081">
    <property type="entry name" value="GDHRDH"/>
</dbReference>
<dbReference type="EMBL" id="JAMQKC010000001">
    <property type="protein sequence ID" value="MDC3415445.1"/>
    <property type="molecule type" value="Genomic_DNA"/>
</dbReference>
<reference evidence="4" key="1">
    <citation type="submission" date="2022-06" db="EMBL/GenBank/DDBJ databases">
        <title>Aquibacillus sp. a new bacterium isolated from soil saline samples.</title>
        <authorList>
            <person name="Galisteo C."/>
            <person name="De La Haba R."/>
            <person name="Sanchez-Porro C."/>
            <person name="Ventosa A."/>
        </authorList>
    </citation>
    <scope>NUCLEOTIDE SEQUENCE</scope>
    <source>
        <strain evidence="4">3ASR75-54</strain>
    </source>
</reference>
<comment type="similarity">
    <text evidence="1 3">Belongs to the short-chain dehydrogenases/reductases (SDR) family.</text>
</comment>
<evidence type="ECO:0000256" key="2">
    <source>
        <dbReference type="ARBA" id="ARBA00023002"/>
    </source>
</evidence>
<keyword evidence="2" id="KW-0560">Oxidoreductase</keyword>
<gene>
    <name evidence="4" type="ORF">NC799_00760</name>
</gene>
<dbReference type="InterPro" id="IPR036291">
    <property type="entry name" value="NAD(P)-bd_dom_sf"/>
</dbReference>
<dbReference type="AlphaFoldDB" id="A0A9X3WAE7"/>
<dbReference type="PRINTS" id="PR00080">
    <property type="entry name" value="SDRFAMILY"/>
</dbReference>
<protein>
    <submittedName>
        <fullName evidence="4">SDR family oxidoreductase</fullName>
    </submittedName>
</protein>
<keyword evidence="5" id="KW-1185">Reference proteome</keyword>
<dbReference type="Pfam" id="PF00106">
    <property type="entry name" value="adh_short"/>
    <property type="match status" value="1"/>
</dbReference>